<comment type="caution">
    <text evidence="21">The sequence shown here is derived from an EMBL/GenBank/DDBJ whole genome shotgun (WGS) entry which is preliminary data.</text>
</comment>
<name>A0AA40BD18_9PEZI</name>
<accession>A0AA40BD18</accession>
<protein>
    <recommendedName>
        <fullName evidence="6">RING-type E3 ubiquitin transferase</fullName>
        <ecNumber evidence="6">2.3.2.27</ecNumber>
    </recommendedName>
</protein>
<organism evidence="21 22">
    <name type="scientific">Lasiosphaeris hirsuta</name>
    <dbReference type="NCBI Taxonomy" id="260670"/>
    <lineage>
        <taxon>Eukaryota</taxon>
        <taxon>Fungi</taxon>
        <taxon>Dikarya</taxon>
        <taxon>Ascomycota</taxon>
        <taxon>Pezizomycotina</taxon>
        <taxon>Sordariomycetes</taxon>
        <taxon>Sordariomycetidae</taxon>
        <taxon>Sordariales</taxon>
        <taxon>Lasiosphaeriaceae</taxon>
        <taxon>Lasiosphaeris</taxon>
    </lineage>
</organism>
<evidence type="ECO:0000256" key="7">
    <source>
        <dbReference type="ARBA" id="ARBA00022679"/>
    </source>
</evidence>
<keyword evidence="15" id="KW-0458">Lysosome</keyword>
<dbReference type="CDD" id="cd16489">
    <property type="entry name" value="mRING-CH-C4HC2H_ZNRF"/>
    <property type="match status" value="1"/>
</dbReference>
<proteinExistence type="predicted"/>
<keyword evidence="14" id="KW-0472">Membrane</keyword>
<keyword evidence="8" id="KW-0519">Myristate</keyword>
<evidence type="ECO:0000256" key="16">
    <source>
        <dbReference type="ARBA" id="ARBA00023288"/>
    </source>
</evidence>
<feature type="compositionally biased region" description="Basic and acidic residues" evidence="18">
    <location>
        <begin position="82"/>
        <end position="91"/>
    </location>
</feature>
<dbReference type="InterPro" id="IPR017455">
    <property type="entry name" value="Znf_FYVE-rel"/>
</dbReference>
<dbReference type="InterPro" id="IPR011011">
    <property type="entry name" value="Znf_FYVE_PHD"/>
</dbReference>
<dbReference type="InterPro" id="IPR051878">
    <property type="entry name" value="ZNRF_ubiq-protein_ligase"/>
</dbReference>
<dbReference type="InterPro" id="IPR013083">
    <property type="entry name" value="Znf_RING/FYVE/PHD"/>
</dbReference>
<feature type="domain" description="FYVE-type" evidence="20">
    <location>
        <begin position="285"/>
        <end position="378"/>
    </location>
</feature>
<evidence type="ECO:0000313" key="22">
    <source>
        <dbReference type="Proteomes" id="UP001172102"/>
    </source>
</evidence>
<feature type="region of interest" description="Disordered" evidence="18">
    <location>
        <begin position="66"/>
        <end position="236"/>
    </location>
</feature>
<keyword evidence="7" id="KW-0808">Transferase</keyword>
<evidence type="ECO:0000259" key="20">
    <source>
        <dbReference type="PROSITE" id="PS50178"/>
    </source>
</evidence>
<evidence type="ECO:0000256" key="4">
    <source>
        <dbReference type="ARBA" id="ARBA00004371"/>
    </source>
</evidence>
<comment type="catalytic activity">
    <reaction evidence="1">
        <text>S-ubiquitinyl-[E2 ubiquitin-conjugating enzyme]-L-cysteine + [acceptor protein]-L-lysine = [E2 ubiquitin-conjugating enzyme]-L-cysteine + N(6)-ubiquitinyl-[acceptor protein]-L-lysine.</text>
        <dbReference type="EC" id="2.3.2.27"/>
    </reaction>
</comment>
<keyword evidence="13" id="KW-0862">Zinc</keyword>
<evidence type="ECO:0000256" key="5">
    <source>
        <dbReference type="ARBA" id="ARBA00004906"/>
    </source>
</evidence>
<reference evidence="21" key="1">
    <citation type="submission" date="2023-06" db="EMBL/GenBank/DDBJ databases">
        <title>Genome-scale phylogeny and comparative genomics of the fungal order Sordariales.</title>
        <authorList>
            <consortium name="Lawrence Berkeley National Laboratory"/>
            <person name="Hensen N."/>
            <person name="Bonometti L."/>
            <person name="Westerberg I."/>
            <person name="Brannstrom I.O."/>
            <person name="Guillou S."/>
            <person name="Cros-Aarteil S."/>
            <person name="Calhoun S."/>
            <person name="Haridas S."/>
            <person name="Kuo A."/>
            <person name="Mondo S."/>
            <person name="Pangilinan J."/>
            <person name="Riley R."/>
            <person name="Labutti K."/>
            <person name="Andreopoulos B."/>
            <person name="Lipzen A."/>
            <person name="Chen C."/>
            <person name="Yanf M."/>
            <person name="Daum C."/>
            <person name="Ng V."/>
            <person name="Clum A."/>
            <person name="Steindorff A."/>
            <person name="Ohm R."/>
            <person name="Martin F."/>
            <person name="Silar P."/>
            <person name="Natvig D."/>
            <person name="Lalanne C."/>
            <person name="Gautier V."/>
            <person name="Ament-Velasquez S.L."/>
            <person name="Kruys A."/>
            <person name="Hutchinson M.I."/>
            <person name="Powell A.J."/>
            <person name="Barry K."/>
            <person name="Miller A.N."/>
            <person name="Grigoriev I.V."/>
            <person name="Debuchy R."/>
            <person name="Gladieux P."/>
            <person name="Thoren M.H."/>
            <person name="Johannesson H."/>
        </authorList>
    </citation>
    <scope>NUCLEOTIDE SEQUENCE</scope>
    <source>
        <strain evidence="21">SMH4607-1</strain>
    </source>
</reference>
<dbReference type="EMBL" id="JAUKUA010000001">
    <property type="protein sequence ID" value="KAK0731678.1"/>
    <property type="molecule type" value="Genomic_DNA"/>
</dbReference>
<dbReference type="GO" id="GO:0005768">
    <property type="term" value="C:endosome"/>
    <property type="evidence" value="ECO:0007669"/>
    <property type="project" value="UniProtKB-SubCell"/>
</dbReference>
<evidence type="ECO:0000256" key="14">
    <source>
        <dbReference type="ARBA" id="ARBA00023136"/>
    </source>
</evidence>
<keyword evidence="22" id="KW-1185">Reference proteome</keyword>
<dbReference type="SUPFAM" id="SSF57850">
    <property type="entry name" value="RING/U-box"/>
    <property type="match status" value="1"/>
</dbReference>
<dbReference type="GO" id="GO:0061630">
    <property type="term" value="F:ubiquitin protein ligase activity"/>
    <property type="evidence" value="ECO:0007669"/>
    <property type="project" value="UniProtKB-EC"/>
</dbReference>
<evidence type="ECO:0000256" key="13">
    <source>
        <dbReference type="ARBA" id="ARBA00022833"/>
    </source>
</evidence>
<feature type="region of interest" description="Disordered" evidence="18">
    <location>
        <begin position="491"/>
        <end position="521"/>
    </location>
</feature>
<feature type="compositionally biased region" description="Low complexity" evidence="18">
    <location>
        <begin position="18"/>
        <end position="37"/>
    </location>
</feature>
<keyword evidence="16" id="KW-0449">Lipoprotein</keyword>
<feature type="compositionally biased region" description="Polar residues" evidence="18">
    <location>
        <begin position="557"/>
        <end position="570"/>
    </location>
</feature>
<evidence type="ECO:0000313" key="21">
    <source>
        <dbReference type="EMBL" id="KAK0731678.1"/>
    </source>
</evidence>
<dbReference type="Pfam" id="PF13639">
    <property type="entry name" value="zf-RING_2"/>
    <property type="match status" value="1"/>
</dbReference>
<keyword evidence="10" id="KW-0967">Endosome</keyword>
<evidence type="ECO:0000256" key="8">
    <source>
        <dbReference type="ARBA" id="ARBA00022707"/>
    </source>
</evidence>
<evidence type="ECO:0000256" key="10">
    <source>
        <dbReference type="ARBA" id="ARBA00022753"/>
    </source>
</evidence>
<dbReference type="Gene3D" id="3.30.40.10">
    <property type="entry name" value="Zinc/RING finger domain, C3HC4 (zinc finger)"/>
    <property type="match status" value="2"/>
</dbReference>
<feature type="region of interest" description="Disordered" evidence="18">
    <location>
        <begin position="1"/>
        <end position="38"/>
    </location>
</feature>
<feature type="compositionally biased region" description="Polar residues" evidence="18">
    <location>
        <begin position="381"/>
        <end position="411"/>
    </location>
</feature>
<dbReference type="Pfam" id="PF01363">
    <property type="entry name" value="FYVE"/>
    <property type="match status" value="1"/>
</dbReference>
<evidence type="ECO:0000256" key="3">
    <source>
        <dbReference type="ARBA" id="ARBA00004177"/>
    </source>
</evidence>
<evidence type="ECO:0000256" key="18">
    <source>
        <dbReference type="SAM" id="MobiDB-lite"/>
    </source>
</evidence>
<gene>
    <name evidence="21" type="ORF">B0H67DRAFT_565529</name>
</gene>
<feature type="compositionally biased region" description="Low complexity" evidence="18">
    <location>
        <begin position="491"/>
        <end position="503"/>
    </location>
</feature>
<dbReference type="PROSITE" id="PS50178">
    <property type="entry name" value="ZF_FYVE"/>
    <property type="match status" value="1"/>
</dbReference>
<evidence type="ECO:0000256" key="1">
    <source>
        <dbReference type="ARBA" id="ARBA00000900"/>
    </source>
</evidence>
<feature type="region of interest" description="Disordered" evidence="18">
    <location>
        <begin position="374"/>
        <end position="411"/>
    </location>
</feature>
<evidence type="ECO:0000256" key="11">
    <source>
        <dbReference type="ARBA" id="ARBA00022771"/>
    </source>
</evidence>
<evidence type="ECO:0000256" key="17">
    <source>
        <dbReference type="PROSITE-ProRule" id="PRU00175"/>
    </source>
</evidence>
<dbReference type="SMART" id="SM00184">
    <property type="entry name" value="RING"/>
    <property type="match status" value="1"/>
</dbReference>
<feature type="region of interest" description="Disordered" evidence="18">
    <location>
        <begin position="557"/>
        <end position="584"/>
    </location>
</feature>
<sequence>MATPNGGGQSSQAPIDVSSDSESSSSSAGSGSSGPRSAVCRFRNMQFHDLECSRYFDCPSHVIERALSDGGEDGEGDAIVHSNDEAERHEAVGIQFAAARADVGGPSPPSIDRGDQEEQSSPTTAPLPESPLAGDAEPPLPVAGSSNVATHGSPTATTPAEEFGPPVQEGPPAGSAENPIIVVDNPPEHNQRQEPNNASRRESGGVNADNAEPSLPRFNSASPITPFVREPEPGPRATQRILSEEAALYPYRLPTSPLGEHTQVPVVMPGVPASADLVLPRWQPDAEVTYCPICHAQFNIFVRKHHCRKCGRVVCNACSPHRITIPYQYIVQPPGTPRILAPRYPSSMLIGDGGYLDFGIVGGGERVRLCNPCVPDPNITPPQTQGTHSRSHSSLLQSAQPEAATPSPNRWSSYFGAAHATDAHVRSRSVTMQSGIPPSSRALGNVSQHPQSTEDRILSGTPPAYYRPGGSSQRHHPYTGTATRYRSLLDAGSSSSAAGSSSGVNRRLPPLPPPPPQIAEEDECPVCHRELPPRSLPNFEALREAHITICITSHSTYSGGVPSTSTDPNGSGTGNGPPLPPMPPRRTGMFPYTATEKDCVDSAECTICLEEFEVGVAMARLECLCRFHRMCISAWWERHPGRCPMHQHDSFGY</sequence>
<dbReference type="PROSITE" id="PS50089">
    <property type="entry name" value="ZF_RING_2"/>
    <property type="match status" value="1"/>
</dbReference>
<feature type="region of interest" description="Disordered" evidence="18">
    <location>
        <begin position="425"/>
        <end position="478"/>
    </location>
</feature>
<evidence type="ECO:0000256" key="2">
    <source>
        <dbReference type="ARBA" id="ARBA00004170"/>
    </source>
</evidence>
<dbReference type="SUPFAM" id="SSF57903">
    <property type="entry name" value="FYVE/PHD zinc finger"/>
    <property type="match status" value="1"/>
</dbReference>
<evidence type="ECO:0000259" key="19">
    <source>
        <dbReference type="PROSITE" id="PS50089"/>
    </source>
</evidence>
<dbReference type="EC" id="2.3.2.27" evidence="6"/>
<keyword evidence="11 17" id="KW-0863">Zinc-finger</keyword>
<dbReference type="GO" id="GO:0043161">
    <property type="term" value="P:proteasome-mediated ubiquitin-dependent protein catabolic process"/>
    <property type="evidence" value="ECO:0007669"/>
    <property type="project" value="TreeGrafter"/>
</dbReference>
<dbReference type="SMART" id="SM00064">
    <property type="entry name" value="FYVE"/>
    <property type="match status" value="1"/>
</dbReference>
<evidence type="ECO:0000256" key="15">
    <source>
        <dbReference type="ARBA" id="ARBA00023228"/>
    </source>
</evidence>
<dbReference type="PANTHER" id="PTHR46661">
    <property type="entry name" value="E3 UBIQUITIN-PROTEIN LIGASE ZNRF1-LIKE PROTEIN"/>
    <property type="match status" value="1"/>
</dbReference>
<keyword evidence="12" id="KW-0833">Ubl conjugation pathway</keyword>
<evidence type="ECO:0000256" key="6">
    <source>
        <dbReference type="ARBA" id="ARBA00012483"/>
    </source>
</evidence>
<dbReference type="InterPro" id="IPR000306">
    <property type="entry name" value="Znf_FYVE"/>
</dbReference>
<comment type="subcellular location">
    <subcellularLocation>
        <location evidence="3">Endosome</location>
    </subcellularLocation>
    <subcellularLocation>
        <location evidence="4">Lysosome</location>
    </subcellularLocation>
    <subcellularLocation>
        <location evidence="2">Membrane</location>
        <topology evidence="2">Peripheral membrane protein</topology>
    </subcellularLocation>
</comment>
<dbReference type="InterPro" id="IPR001841">
    <property type="entry name" value="Znf_RING"/>
</dbReference>
<dbReference type="GO" id="GO:0008270">
    <property type="term" value="F:zinc ion binding"/>
    <property type="evidence" value="ECO:0007669"/>
    <property type="project" value="UniProtKB-KW"/>
</dbReference>
<evidence type="ECO:0000256" key="12">
    <source>
        <dbReference type="ARBA" id="ARBA00022786"/>
    </source>
</evidence>
<dbReference type="Proteomes" id="UP001172102">
    <property type="component" value="Unassembled WGS sequence"/>
</dbReference>
<dbReference type="AlphaFoldDB" id="A0AA40BD18"/>
<dbReference type="GO" id="GO:0016020">
    <property type="term" value="C:membrane"/>
    <property type="evidence" value="ECO:0007669"/>
    <property type="project" value="UniProtKB-SubCell"/>
</dbReference>
<keyword evidence="9" id="KW-0479">Metal-binding</keyword>
<dbReference type="GO" id="GO:0070936">
    <property type="term" value="P:protein K48-linked ubiquitination"/>
    <property type="evidence" value="ECO:0007669"/>
    <property type="project" value="TreeGrafter"/>
</dbReference>
<dbReference type="PANTHER" id="PTHR46661:SF4">
    <property type="entry name" value="RING-TYPE DOMAIN-CONTAINING PROTEIN"/>
    <property type="match status" value="1"/>
</dbReference>
<comment type="pathway">
    <text evidence="5">Protein modification; protein ubiquitination.</text>
</comment>
<feature type="compositionally biased region" description="Polar residues" evidence="18">
    <location>
        <begin position="144"/>
        <end position="158"/>
    </location>
</feature>
<feature type="domain" description="RING-type" evidence="19">
    <location>
        <begin position="605"/>
        <end position="647"/>
    </location>
</feature>
<evidence type="ECO:0000256" key="9">
    <source>
        <dbReference type="ARBA" id="ARBA00022723"/>
    </source>
</evidence>
<feature type="compositionally biased region" description="Polar residues" evidence="18">
    <location>
        <begin position="428"/>
        <end position="437"/>
    </location>
</feature>